<dbReference type="InterPro" id="IPR044824">
    <property type="entry name" value="MAIN-like"/>
</dbReference>
<accession>A0A7N2MMY2</accession>
<evidence type="ECO:0008006" key="3">
    <source>
        <dbReference type="Google" id="ProtNLM"/>
    </source>
</evidence>
<organism evidence="1 2">
    <name type="scientific">Quercus lobata</name>
    <name type="common">Valley oak</name>
    <dbReference type="NCBI Taxonomy" id="97700"/>
    <lineage>
        <taxon>Eukaryota</taxon>
        <taxon>Viridiplantae</taxon>
        <taxon>Streptophyta</taxon>
        <taxon>Embryophyta</taxon>
        <taxon>Tracheophyta</taxon>
        <taxon>Spermatophyta</taxon>
        <taxon>Magnoliopsida</taxon>
        <taxon>eudicotyledons</taxon>
        <taxon>Gunneridae</taxon>
        <taxon>Pentapetalae</taxon>
        <taxon>rosids</taxon>
        <taxon>fabids</taxon>
        <taxon>Fagales</taxon>
        <taxon>Fagaceae</taxon>
        <taxon>Quercus</taxon>
    </lineage>
</organism>
<sequence length="405" mass="47571">MAYSRFERVCDLLRRADSMFKREMNEWGLGCVFYYMDNFKVEESMLRVAAKFWDHKKHVFRFNWSEMCPTVEEFGAIMGNKNMESVLFSAYHFDPIKILCNYLDYPLKDMNEVIDKDLSFDLELLIDLYWRDNCPSDTRFWSMRVMILAAFFFVSDLEKVDSMLCGVAVEGKDKNLAPMILAETLMGLDKVAKGETQDFTGSPLLLQMWLYEHLYLFGRCPRNKLDVCIPARIHQRHQHAFPRSPDELEEKLSNVRHMELGVVPHWGINCMTQSFLKEGCVVVIGLHRSTFYPAYRVLYQFGRDQSKPIFPLDYTDEEYGGKNPILLDEPWKKRQMMTATDNFKSRMMLPSYLEWLKSDVIPGYPHDAKAKEEARKRCNVEIRNLDECNSEGEWAPPSSDEEEEE</sequence>
<protein>
    <recommendedName>
        <fullName evidence="3">Aminotransferase-like plant mobile domain-containing protein</fullName>
    </recommendedName>
</protein>
<evidence type="ECO:0000313" key="1">
    <source>
        <dbReference type="EnsemblPlants" id="QL09p053831:mrna:CDS:1"/>
    </source>
</evidence>
<dbReference type="EnsemblPlants" id="QL09p053831:mrna">
    <property type="protein sequence ID" value="QL09p053831:mrna:CDS:1"/>
    <property type="gene ID" value="QL09p053831"/>
</dbReference>
<dbReference type="AlphaFoldDB" id="A0A7N2MMY2"/>
<dbReference type="Proteomes" id="UP000594261">
    <property type="component" value="Chromosome 9"/>
</dbReference>
<dbReference type="PANTHER" id="PTHR46033:SF16">
    <property type="entry name" value="AMINOTRANSFERASE-LIKE PLANT MOBILE DOMAIN-CONTAINING PROTEIN"/>
    <property type="match status" value="1"/>
</dbReference>
<evidence type="ECO:0000313" key="2">
    <source>
        <dbReference type="Proteomes" id="UP000594261"/>
    </source>
</evidence>
<reference evidence="1" key="2">
    <citation type="submission" date="2021-01" db="UniProtKB">
        <authorList>
            <consortium name="EnsemblPlants"/>
        </authorList>
    </citation>
    <scope>IDENTIFICATION</scope>
</reference>
<proteinExistence type="predicted"/>
<dbReference type="Gramene" id="QL09p053831:mrna">
    <property type="protein sequence ID" value="QL09p053831:mrna:CDS:1"/>
    <property type="gene ID" value="QL09p053831"/>
</dbReference>
<name>A0A7N2MMY2_QUELO</name>
<dbReference type="InParanoid" id="A0A7N2MMY2"/>
<dbReference type="EMBL" id="LRBV02000009">
    <property type="status" value="NOT_ANNOTATED_CDS"/>
    <property type="molecule type" value="Genomic_DNA"/>
</dbReference>
<dbReference type="GO" id="GO:0010073">
    <property type="term" value="P:meristem maintenance"/>
    <property type="evidence" value="ECO:0007669"/>
    <property type="project" value="InterPro"/>
</dbReference>
<reference evidence="1 2" key="1">
    <citation type="journal article" date="2016" name="G3 (Bethesda)">
        <title>First Draft Assembly and Annotation of the Genome of a California Endemic Oak Quercus lobata Nee (Fagaceae).</title>
        <authorList>
            <person name="Sork V.L."/>
            <person name="Fitz-Gibbon S.T."/>
            <person name="Puiu D."/>
            <person name="Crepeau M."/>
            <person name="Gugger P.F."/>
            <person name="Sherman R."/>
            <person name="Stevens K."/>
            <person name="Langley C.H."/>
            <person name="Pellegrini M."/>
            <person name="Salzberg S.L."/>
        </authorList>
    </citation>
    <scope>NUCLEOTIDE SEQUENCE [LARGE SCALE GENOMIC DNA]</scope>
    <source>
        <strain evidence="1 2">cv. SW786</strain>
    </source>
</reference>
<keyword evidence="2" id="KW-1185">Reference proteome</keyword>
<dbReference type="PANTHER" id="PTHR46033">
    <property type="entry name" value="PROTEIN MAIN-LIKE 2"/>
    <property type="match status" value="1"/>
</dbReference>